<feature type="compositionally biased region" description="Basic and acidic residues" evidence="1">
    <location>
        <begin position="1571"/>
        <end position="1593"/>
    </location>
</feature>
<feature type="compositionally biased region" description="Basic and acidic residues" evidence="1">
    <location>
        <begin position="2182"/>
        <end position="2191"/>
    </location>
</feature>
<reference evidence="2 3" key="1">
    <citation type="submission" date="2023-02" db="EMBL/GenBank/DDBJ databases">
        <title>LHISI_Scaffold_Assembly.</title>
        <authorList>
            <person name="Stuart O.P."/>
            <person name="Cleave R."/>
            <person name="Magrath M.J.L."/>
            <person name="Mikheyev A.S."/>
        </authorList>
    </citation>
    <scope>NUCLEOTIDE SEQUENCE [LARGE SCALE GENOMIC DNA]</scope>
    <source>
        <strain evidence="2">Daus_M_001</strain>
        <tissue evidence="2">Leg muscle</tissue>
    </source>
</reference>
<dbReference type="Gene3D" id="3.30.420.10">
    <property type="entry name" value="Ribonuclease H-like superfamily/Ribonuclease H"/>
    <property type="match status" value="1"/>
</dbReference>
<evidence type="ECO:0000313" key="2">
    <source>
        <dbReference type="EMBL" id="KAJ8880716.1"/>
    </source>
</evidence>
<keyword evidence="3" id="KW-1185">Reference proteome</keyword>
<feature type="region of interest" description="Disordered" evidence="1">
    <location>
        <begin position="1566"/>
        <end position="1597"/>
    </location>
</feature>
<dbReference type="PANTHER" id="PTHR47326">
    <property type="entry name" value="TRANSPOSABLE ELEMENT TC3 TRANSPOSASE-LIKE PROTEIN"/>
    <property type="match status" value="1"/>
</dbReference>
<feature type="region of interest" description="Disordered" evidence="1">
    <location>
        <begin position="1158"/>
        <end position="1183"/>
    </location>
</feature>
<feature type="region of interest" description="Disordered" evidence="1">
    <location>
        <begin position="2168"/>
        <end position="2207"/>
    </location>
</feature>
<dbReference type="EMBL" id="JARBHB010000006">
    <property type="protein sequence ID" value="KAJ8880716.1"/>
    <property type="molecule type" value="Genomic_DNA"/>
</dbReference>
<dbReference type="Proteomes" id="UP001159363">
    <property type="component" value="Chromosome 5"/>
</dbReference>
<proteinExistence type="predicted"/>
<feature type="region of interest" description="Disordered" evidence="1">
    <location>
        <begin position="411"/>
        <end position="430"/>
    </location>
</feature>
<comment type="caution">
    <text evidence="2">The sequence shown here is derived from an EMBL/GenBank/DDBJ whole genome shotgun (WGS) entry which is preliminary data.</text>
</comment>
<accession>A0ABQ9H8Z9</accession>
<evidence type="ECO:0000313" key="3">
    <source>
        <dbReference type="Proteomes" id="UP001159363"/>
    </source>
</evidence>
<feature type="region of interest" description="Disordered" evidence="1">
    <location>
        <begin position="1426"/>
        <end position="1467"/>
    </location>
</feature>
<feature type="compositionally biased region" description="Polar residues" evidence="1">
    <location>
        <begin position="1440"/>
        <end position="1450"/>
    </location>
</feature>
<evidence type="ECO:0000256" key="1">
    <source>
        <dbReference type="SAM" id="MobiDB-lite"/>
    </source>
</evidence>
<feature type="compositionally biased region" description="Low complexity" evidence="1">
    <location>
        <begin position="258"/>
        <end position="273"/>
    </location>
</feature>
<organism evidence="2 3">
    <name type="scientific">Dryococelus australis</name>
    <dbReference type="NCBI Taxonomy" id="614101"/>
    <lineage>
        <taxon>Eukaryota</taxon>
        <taxon>Metazoa</taxon>
        <taxon>Ecdysozoa</taxon>
        <taxon>Arthropoda</taxon>
        <taxon>Hexapoda</taxon>
        <taxon>Insecta</taxon>
        <taxon>Pterygota</taxon>
        <taxon>Neoptera</taxon>
        <taxon>Polyneoptera</taxon>
        <taxon>Phasmatodea</taxon>
        <taxon>Verophasmatodea</taxon>
        <taxon>Anareolatae</taxon>
        <taxon>Phasmatidae</taxon>
        <taxon>Eurycanthinae</taxon>
        <taxon>Dryococelus</taxon>
    </lineage>
</organism>
<feature type="region of interest" description="Disordered" evidence="1">
    <location>
        <begin position="140"/>
        <end position="160"/>
    </location>
</feature>
<name>A0ABQ9H8Z9_9NEOP</name>
<sequence>MSHSSALSKQTSRRLRPIHHRANNLIWASHMRQAINPVPTGLLTAQRTITDTNFIIHTATDTLEPEKLAGRDAAGGQNPSHDVTAAQALWRDDKYATYPRTPLAPNKQKIFVYKKVPKYSSGELIFRVKKAFRTTLNQSCTLSRPSTPEEAYRENPEESEGLLDDDAVHIRQPEVLRCYSLHKTWDNLGIVQGTFTSGEIHLLLFSINFIVFKLGSLLQRLLIALQRNLEAQPRSVNQGTTIQLHQATPDIKPTTIVPTPSKPSRGSSSTSPKDNVNPLALYAGNGNSQYHYPPGSGPQQSLLENAGDLTQHSTTHRVGLHVLLQRCAQVEHTPIRPPILYTRCTVKPSHHHHSKHLHKAASQANLYSIHHSELGRRKPYVQHEPQPAPKSTVSQEHQVVVQKPPTTATAARTAASPGHHPIRKTLGRVPTHLPGRYCSTADFVPSMQATHPTLYTGRAPRHHEASLNKLSCTSLYETNLKTSNKSTTPGIVPKDYNTTTPPTAEAERSQLANAKQGIDIGRHEARVGAFSTTAAKYVGRSFASGRRAARSLLPWVCRTRDPNKPVEKHPMALNRLAEMSGSEQSHAHNLGATLTEDTQDCCHITTCSDTGHIRDKVYRQQNSAPSTVKARGTAQLQLPKFGGRPHEDPTAFTRECKWVVLLNKALAMEAKQVQVASTSGVKCQIALTDLISQSKNAKIEKQEFVLSTIRTFIEANIPLEKIDHPKLREWINKYIPAFKCTLHKLSLRWAKCVDQMEKLIAEDWEKEVHEATDIPPVIISLDLDLDTTDEDDLGSGDEVLAVPLTEVSCCSTAQKVLDGQWGNIAAISWPRADLATQHSLPAMAPFCPVQHWHSAELRHVLAVVLSPLCICVDAKLKVSISAKANSEMQREYLSLKVKSFMNDESYGLVIRSAQSTQRRQLIGSGEITNVAFNNYFQRAYLLFSSTQAVKSKIGSKRKKGECCVPTHHSGDASCVCAAPHHLAASVEDGDAASGPASALTNRAAQWPHSKVIGSHTASAPEVAAAPPGQEPAYSPAVAHCKTPHCTLTTSGTSSVEKQIHNQDKGADGKIAGFTAVVGGANEQNRAAQSRSARRITGSGVRPASCLAARHTTLRSSLLAPCLTLNGIERFPTCGLIRSFGTVWVAKTITGCEFPNQGQAVAPKQIPPPAPRCSEKTAGTTRKGRRTPYIARQRIHCGREGGRVTSLRCEAGAADGLLALSVEGGGDDTPPSFTTPRIDMSGRPPGLWQTGISVYEMARAHLCHLVPFPEVSDTVENISKFLATVLQKWGLGQKVVAVVRDNARNIVVGIQLTPFNHTTSLAHTLQLVLKEGFLSNKIINNLSLFMQEISGSLQAHLNMCNLTHPYLRTSIHPSIYPSIHPSAAGPVKTPVHNARKVGKSVRTVPSTPVEFHPEKWTPSITAVSWRSPADRRYSHQRLHTTGRTPRANSARLSAPPEPAPQQTAAIAHADHGSQRPTMTDVIAVQPPVSDQLIAEAILTPDHDNNLAPQPKLNAEAAVFQYPGYRSTDGHTQKEQDEPRELSCGIFFYNLNVVSTCKVPNNCGLSMINRSENGSRETCPGDDRASRKQSHHQDSNKASAERAAILNDVMDLIRQHSIQQTIALSPAATHLPYPSHNGAIQGDSMAAIRQVPVAMTLEHTSQEMGAPHWKPKLSLPLLFLGTTESEIGICSCVSKQDSELFNFFFCREQVKEHLDATCVMNGLHPIPTVRKEGVPVEQGSKTVPAYTGGFHLIRTKSPTSLCSLDYLTKSGVLLVRESSISSQRSAMISSSSDVGHRGRAIFSTREYAFLQPQGRASVAAGEGPVTSLRQTMHLISTNQQQAKLKFSIKMETARIATPVITSSAHSSELTRLTSLQLSSTRCSDTDQLARKPSHIVASLHSQRPPLRNLPADICATDQELECIHYVLTSINGIKFGSAFKPIPVVSLSLPWVTCSTLGESHPKAAYSDLGTGVHPMYNTNLVGQRLGTKSGSTTFIRWGAGLGCSATGQRDGWVCACSLLISATIVALDWGVIGSSTEVGCGSGVLSCLMLKSASCTIGWYPSATLVGGSNKSMGMTVGAGMVRHLHSAACSRGLSKPNPLGRMRSPWRNLAIALAFLARLSTPPLRIASLSTTLPGKDSMGCGVMVAGTSRCCPTGVDFPAQDAAFSAPLGSDERTGGIPRLVRRESSDHWSPRRSSPRHHKGSNEVGVDFEPVSQLPEDDILVELCIRKAKTLSPAESSRSDDAGKELGVKVKRIGLSVRDRTYLSVVTVDGRWFFRRLGAGEELPPRAEAIRAQERRYRTVAELTMEAGMHLLICSSAVPSFTGIVVGSRHHACGSSSWHTAVLAPNLLHGLGDSWGEIINYYWDVCHGPVGKTRLAGCGSGVTRGPAVRNAVPLMSSRHYNTEPSGHQSILRWYNKFQDTGCLGKGKSTGPQKSNRASRELGIPQQTVWEILRRRLQLKPYHLKLLQHLHPEHYAIRVEFCEHIDVSLEWKGELLHNVRIWGTENPHASVQHVQDLPKLNVFYAISKQRCTSPFFLIENTMTDLSYLDMLELWIFPQIREDSANFVSQQDGAPPHWHTEMYHNLNDKLARHWIGRCGRDDLFMCHHCQQHCMSSKTALPQLSWPSTGTCCNVYGVNSTTDWMCHL</sequence>
<dbReference type="InterPro" id="IPR036397">
    <property type="entry name" value="RNaseH_sf"/>
</dbReference>
<gene>
    <name evidence="2" type="ORF">PR048_017186</name>
</gene>
<dbReference type="PANTHER" id="PTHR47326:SF1">
    <property type="entry name" value="HTH PSQ-TYPE DOMAIN-CONTAINING PROTEIN"/>
    <property type="match status" value="1"/>
</dbReference>
<protein>
    <submittedName>
        <fullName evidence="2">Uncharacterized protein</fullName>
    </submittedName>
</protein>
<feature type="region of interest" description="Disordered" evidence="1">
    <location>
        <begin position="242"/>
        <end position="303"/>
    </location>
</feature>